<evidence type="ECO:0000259" key="1">
    <source>
        <dbReference type="PROSITE" id="PS50948"/>
    </source>
</evidence>
<comment type="caution">
    <text evidence="2">The sequence shown here is derived from an EMBL/GenBank/DDBJ whole genome shotgun (WGS) entry which is preliminary data.</text>
</comment>
<name>A0A8K0P5P9_LADFU</name>
<dbReference type="Pfam" id="PF00024">
    <property type="entry name" value="PAN_1"/>
    <property type="match status" value="2"/>
</dbReference>
<reference evidence="2" key="2">
    <citation type="submission" date="2017-10" db="EMBL/GenBank/DDBJ databases">
        <title>Ladona fulva Genome sequencing and assembly.</title>
        <authorList>
            <person name="Murali S."/>
            <person name="Richards S."/>
            <person name="Bandaranaike D."/>
            <person name="Bellair M."/>
            <person name="Blankenburg K."/>
            <person name="Chao H."/>
            <person name="Dinh H."/>
            <person name="Doddapaneni H."/>
            <person name="Dugan-Rocha S."/>
            <person name="Elkadiri S."/>
            <person name="Gnanaolivu R."/>
            <person name="Hernandez B."/>
            <person name="Skinner E."/>
            <person name="Javaid M."/>
            <person name="Lee S."/>
            <person name="Li M."/>
            <person name="Ming W."/>
            <person name="Munidasa M."/>
            <person name="Muniz J."/>
            <person name="Nguyen L."/>
            <person name="Hughes D."/>
            <person name="Osuji N."/>
            <person name="Pu L.-L."/>
            <person name="Puazo M."/>
            <person name="Qu C."/>
            <person name="Quiroz J."/>
            <person name="Raj R."/>
            <person name="Weissenberger G."/>
            <person name="Xin Y."/>
            <person name="Zou X."/>
            <person name="Han Y."/>
            <person name="Worley K."/>
            <person name="Muzny D."/>
            <person name="Gibbs R."/>
        </authorList>
    </citation>
    <scope>NUCLEOTIDE SEQUENCE</scope>
    <source>
        <strain evidence="2">Sampled in the wild</strain>
    </source>
</reference>
<proteinExistence type="predicted"/>
<keyword evidence="3" id="KW-1185">Reference proteome</keyword>
<dbReference type="SMART" id="SM00473">
    <property type="entry name" value="PAN_AP"/>
    <property type="match status" value="2"/>
</dbReference>
<dbReference type="EMBL" id="KZ308698">
    <property type="protein sequence ID" value="KAG8233238.1"/>
    <property type="molecule type" value="Genomic_DNA"/>
</dbReference>
<dbReference type="Pfam" id="PF14295">
    <property type="entry name" value="PAN_4"/>
    <property type="match status" value="1"/>
</dbReference>
<accession>A0A8K0P5P9</accession>
<dbReference type="SUPFAM" id="SSF57414">
    <property type="entry name" value="Hairpin loop containing domain-like"/>
    <property type="match status" value="1"/>
</dbReference>
<dbReference type="AlphaFoldDB" id="A0A8K0P5P9"/>
<dbReference type="CDD" id="cd01099">
    <property type="entry name" value="PAN_AP_HGF"/>
    <property type="match status" value="1"/>
</dbReference>
<feature type="domain" description="Apple" evidence="1">
    <location>
        <begin position="1"/>
        <end position="83"/>
    </location>
</feature>
<gene>
    <name evidence="2" type="ORF">J437_LFUL013301</name>
</gene>
<feature type="domain" description="Apple" evidence="1">
    <location>
        <begin position="92"/>
        <end position="183"/>
    </location>
</feature>
<dbReference type="OrthoDB" id="5775605at2759"/>
<evidence type="ECO:0000313" key="3">
    <source>
        <dbReference type="Proteomes" id="UP000792457"/>
    </source>
</evidence>
<organism evidence="2 3">
    <name type="scientific">Ladona fulva</name>
    <name type="common">Scarce chaser dragonfly</name>
    <name type="synonym">Libellula fulva</name>
    <dbReference type="NCBI Taxonomy" id="123851"/>
    <lineage>
        <taxon>Eukaryota</taxon>
        <taxon>Metazoa</taxon>
        <taxon>Ecdysozoa</taxon>
        <taxon>Arthropoda</taxon>
        <taxon>Hexapoda</taxon>
        <taxon>Insecta</taxon>
        <taxon>Pterygota</taxon>
        <taxon>Palaeoptera</taxon>
        <taxon>Odonata</taxon>
        <taxon>Epiprocta</taxon>
        <taxon>Anisoptera</taxon>
        <taxon>Libelluloidea</taxon>
        <taxon>Libellulidae</taxon>
        <taxon>Ladona</taxon>
    </lineage>
</organism>
<dbReference type="PANTHER" id="PTHR47327">
    <property type="entry name" value="FI18240P1-RELATED"/>
    <property type="match status" value="1"/>
</dbReference>
<dbReference type="Proteomes" id="UP000792457">
    <property type="component" value="Unassembled WGS sequence"/>
</dbReference>
<dbReference type="GO" id="GO:0009653">
    <property type="term" value="P:anatomical structure morphogenesis"/>
    <property type="evidence" value="ECO:0007669"/>
    <property type="project" value="TreeGrafter"/>
</dbReference>
<dbReference type="Gene3D" id="3.50.4.10">
    <property type="entry name" value="Hepatocyte Growth Factor"/>
    <property type="match status" value="3"/>
</dbReference>
<reference evidence="2" key="1">
    <citation type="submission" date="2013-04" db="EMBL/GenBank/DDBJ databases">
        <authorList>
            <person name="Qu J."/>
            <person name="Murali S.C."/>
            <person name="Bandaranaike D."/>
            <person name="Bellair M."/>
            <person name="Blankenburg K."/>
            <person name="Chao H."/>
            <person name="Dinh H."/>
            <person name="Doddapaneni H."/>
            <person name="Downs B."/>
            <person name="Dugan-Rocha S."/>
            <person name="Elkadiri S."/>
            <person name="Gnanaolivu R.D."/>
            <person name="Hernandez B."/>
            <person name="Javaid M."/>
            <person name="Jayaseelan J.C."/>
            <person name="Lee S."/>
            <person name="Li M."/>
            <person name="Ming W."/>
            <person name="Munidasa M."/>
            <person name="Muniz J."/>
            <person name="Nguyen L."/>
            <person name="Ongeri F."/>
            <person name="Osuji N."/>
            <person name="Pu L.-L."/>
            <person name="Puazo M."/>
            <person name="Qu C."/>
            <person name="Quiroz J."/>
            <person name="Raj R."/>
            <person name="Weissenberger G."/>
            <person name="Xin Y."/>
            <person name="Zou X."/>
            <person name="Han Y."/>
            <person name="Richards S."/>
            <person name="Worley K."/>
            <person name="Muzny D."/>
            <person name="Gibbs R."/>
        </authorList>
    </citation>
    <scope>NUCLEOTIDE SEQUENCE</scope>
    <source>
        <strain evidence="2">Sampled in the wild</strain>
    </source>
</reference>
<dbReference type="PROSITE" id="PS50948">
    <property type="entry name" value="PAN"/>
    <property type="match status" value="2"/>
</dbReference>
<dbReference type="PANTHER" id="PTHR47327:SF1">
    <property type="entry name" value="RE15579P"/>
    <property type="match status" value="1"/>
</dbReference>
<evidence type="ECO:0000313" key="2">
    <source>
        <dbReference type="EMBL" id="KAG8233238.1"/>
    </source>
</evidence>
<dbReference type="InterPro" id="IPR052774">
    <property type="entry name" value="Celegans_DevNeuronal_Protein"/>
</dbReference>
<dbReference type="InterPro" id="IPR003609">
    <property type="entry name" value="Pan_app"/>
</dbReference>
<feature type="non-terminal residue" evidence="2">
    <location>
        <position position="338"/>
    </location>
</feature>
<protein>
    <recommendedName>
        <fullName evidence="1">Apple domain-containing protein</fullName>
    </recommendedName>
</protein>
<sequence>MAFEKLTGMDFRGTTYYTVRNLTLSECQNWCSEEAKCLAASFSFVPNPLLPVQETICQLQNETTATNPSAVAQKGVDMYYMVKLNIRSENVCARPWAFERVPNKMLRGLDNALIYTSSKEACLAACLNERRFKCRSAEYNYNTLQCHLSDYDRRTSPQPAQGGATPFGQFIDAQGVDFFENLCLNVPRLGIPENDVAQYVGLNYYVDKSIQVPNEKACRNTCETESSFLCRSYLFREEAPRTGTAQRESSPYNCNLYHMDHWSLPDGPSTFLNSERPLIDVGDAVGKYFENTCFQAPASGPGKTPETLPVVVDKIEDETLNNETRTDVNCDNTGTCYD</sequence>